<feature type="compositionally biased region" description="Low complexity" evidence="1">
    <location>
        <begin position="184"/>
        <end position="203"/>
    </location>
</feature>
<evidence type="ECO:0000256" key="1">
    <source>
        <dbReference type="SAM" id="MobiDB-lite"/>
    </source>
</evidence>
<feature type="compositionally biased region" description="Polar residues" evidence="1">
    <location>
        <begin position="39"/>
        <end position="49"/>
    </location>
</feature>
<feature type="region of interest" description="Disordered" evidence="1">
    <location>
        <begin position="27"/>
        <end position="60"/>
    </location>
</feature>
<name>A0AAD7G3U6_MYCRO</name>
<proteinExistence type="predicted"/>
<sequence length="366" mass="39184">MSNFTTALLGSFSRILFPSARSHTGIPASHSDPDVFATGTRTLRSSNVQPRPRPSSAIDTDRYWSWEGPGGGMILRPRAARDLGLKGLADVTITHASPVLACQPPRARAPTGATTDCQASFDIARSPSPAGYASAEAPRPDFSFTIACSPVLHDIPTPDSSFESARSPSLMDYDANADTVPTPDSSFDISLISDTSTDSTSASDEQDAAPDAPFTAGLGLGLCGLFKPMARLSTAWAYSLSDEAAWTWAANPHHRVLSVIQEDEELKRSSRWYRCSCARPHQEQEHAPRTRAVPRKRDLSTVTTISSGLKKRQAPRATKTPASVLGTTSSAQSPRAKTLAPNPRTKTLVPSPRSPSACRASPAWRS</sequence>
<comment type="caution">
    <text evidence="2">The sequence shown here is derived from an EMBL/GenBank/DDBJ whole genome shotgun (WGS) entry which is preliminary data.</text>
</comment>
<feature type="compositionally biased region" description="Low complexity" evidence="1">
    <location>
        <begin position="350"/>
        <end position="366"/>
    </location>
</feature>
<evidence type="ECO:0000313" key="2">
    <source>
        <dbReference type="EMBL" id="KAJ7663488.1"/>
    </source>
</evidence>
<keyword evidence="3" id="KW-1185">Reference proteome</keyword>
<organism evidence="2 3">
    <name type="scientific">Mycena rosella</name>
    <name type="common">Pink bonnet</name>
    <name type="synonym">Agaricus rosellus</name>
    <dbReference type="NCBI Taxonomy" id="1033263"/>
    <lineage>
        <taxon>Eukaryota</taxon>
        <taxon>Fungi</taxon>
        <taxon>Dikarya</taxon>
        <taxon>Basidiomycota</taxon>
        <taxon>Agaricomycotina</taxon>
        <taxon>Agaricomycetes</taxon>
        <taxon>Agaricomycetidae</taxon>
        <taxon>Agaricales</taxon>
        <taxon>Marasmiineae</taxon>
        <taxon>Mycenaceae</taxon>
        <taxon>Mycena</taxon>
    </lineage>
</organism>
<reference evidence="2" key="1">
    <citation type="submission" date="2023-03" db="EMBL/GenBank/DDBJ databases">
        <title>Massive genome expansion in bonnet fungi (Mycena s.s.) driven by repeated elements and novel gene families across ecological guilds.</title>
        <authorList>
            <consortium name="Lawrence Berkeley National Laboratory"/>
            <person name="Harder C.B."/>
            <person name="Miyauchi S."/>
            <person name="Viragh M."/>
            <person name="Kuo A."/>
            <person name="Thoen E."/>
            <person name="Andreopoulos B."/>
            <person name="Lu D."/>
            <person name="Skrede I."/>
            <person name="Drula E."/>
            <person name="Henrissat B."/>
            <person name="Morin E."/>
            <person name="Kohler A."/>
            <person name="Barry K."/>
            <person name="LaButti K."/>
            <person name="Morin E."/>
            <person name="Salamov A."/>
            <person name="Lipzen A."/>
            <person name="Mereny Z."/>
            <person name="Hegedus B."/>
            <person name="Baldrian P."/>
            <person name="Stursova M."/>
            <person name="Weitz H."/>
            <person name="Taylor A."/>
            <person name="Grigoriev I.V."/>
            <person name="Nagy L.G."/>
            <person name="Martin F."/>
            <person name="Kauserud H."/>
        </authorList>
    </citation>
    <scope>NUCLEOTIDE SEQUENCE</scope>
    <source>
        <strain evidence="2">CBHHK067</strain>
    </source>
</reference>
<protein>
    <submittedName>
        <fullName evidence="2">Uncharacterized protein</fullName>
    </submittedName>
</protein>
<feature type="compositionally biased region" description="Polar residues" evidence="1">
    <location>
        <begin position="325"/>
        <end position="335"/>
    </location>
</feature>
<dbReference type="EMBL" id="JARKIE010000233">
    <property type="protein sequence ID" value="KAJ7663488.1"/>
    <property type="molecule type" value="Genomic_DNA"/>
</dbReference>
<accession>A0AAD7G3U6</accession>
<dbReference type="AlphaFoldDB" id="A0AAD7G3U6"/>
<feature type="region of interest" description="Disordered" evidence="1">
    <location>
        <begin position="181"/>
        <end position="209"/>
    </location>
</feature>
<evidence type="ECO:0000313" key="3">
    <source>
        <dbReference type="Proteomes" id="UP001221757"/>
    </source>
</evidence>
<feature type="region of interest" description="Disordered" evidence="1">
    <location>
        <begin position="281"/>
        <end position="366"/>
    </location>
</feature>
<gene>
    <name evidence="2" type="ORF">B0H17DRAFT_1211662</name>
</gene>
<dbReference type="Proteomes" id="UP001221757">
    <property type="component" value="Unassembled WGS sequence"/>
</dbReference>